<comment type="subcellular location">
    <subcellularLocation>
        <location evidence="1 10">Cell membrane</location>
        <topology evidence="1 10">Multi-pass membrane protein</topology>
    </subcellularLocation>
</comment>
<dbReference type="AlphaFoldDB" id="A0A978W730"/>
<evidence type="ECO:0000256" key="2">
    <source>
        <dbReference type="ARBA" id="ARBA00022475"/>
    </source>
</evidence>
<keyword evidence="3 10" id="KW-0716">Sensory transduction</keyword>
<evidence type="ECO:0000256" key="4">
    <source>
        <dbReference type="ARBA" id="ARBA00022692"/>
    </source>
</evidence>
<protein>
    <recommendedName>
        <fullName evidence="10">Odorant receptor</fullName>
    </recommendedName>
</protein>
<dbReference type="PANTHER" id="PTHR21137">
    <property type="entry name" value="ODORANT RECEPTOR"/>
    <property type="match status" value="1"/>
</dbReference>
<dbReference type="Pfam" id="PF02949">
    <property type="entry name" value="7tm_6"/>
    <property type="match status" value="1"/>
</dbReference>
<evidence type="ECO:0000256" key="5">
    <source>
        <dbReference type="ARBA" id="ARBA00022725"/>
    </source>
</evidence>
<feature type="transmembrane region" description="Helical" evidence="10">
    <location>
        <begin position="43"/>
        <end position="66"/>
    </location>
</feature>
<feature type="transmembrane region" description="Helical" evidence="10">
    <location>
        <begin position="187"/>
        <end position="207"/>
    </location>
</feature>
<dbReference type="GO" id="GO:0007165">
    <property type="term" value="P:signal transduction"/>
    <property type="evidence" value="ECO:0007669"/>
    <property type="project" value="UniProtKB-KW"/>
</dbReference>
<accession>A0A978W730</accession>
<evidence type="ECO:0000256" key="9">
    <source>
        <dbReference type="ARBA" id="ARBA00023224"/>
    </source>
</evidence>
<name>A0A978W730_9NEOP</name>
<dbReference type="GO" id="GO:0004984">
    <property type="term" value="F:olfactory receptor activity"/>
    <property type="evidence" value="ECO:0007669"/>
    <property type="project" value="InterPro"/>
</dbReference>
<dbReference type="GO" id="GO:0005549">
    <property type="term" value="F:odorant binding"/>
    <property type="evidence" value="ECO:0007669"/>
    <property type="project" value="InterPro"/>
</dbReference>
<sequence>MRPEKEYSKEFIENYQQSFSLMRKSNIHIFKDDSNSLIKTIEVYVNMLCMCLFFVSYTTWVIMMIIDRSDILKLVLKLPVYIALIQAFIKSVLLAINQKGIKNIITHLGRNWRVDGLTAIQTTKKYQLINRFSLLQKAFYFVSISCIFVILMEPIVNMLTRKFILHQETKLVLPFPSLFPFDPFKNWLLYITVYIFQVYGVMGFVYAYMGAEFLMGAFCLHLIVEFTLLREDLLLIKPKEGGKSEDFCDDEIKKFVKRHQDLIMLCNQLDDVFNGINFTALLSVTTIICLFAFSAKVSHDMLNIFINCLSVFGILMYLFIMCLYSELLANEAVGVAESAYSNLWYNCGTRYHQKTQFIIMRSQKICCFTCLKFTPISLNTFSRVLSSTWSFLSLIMSVLDDEY</sequence>
<feature type="transmembrane region" description="Helical" evidence="10">
    <location>
        <begin position="301"/>
        <end position="320"/>
    </location>
</feature>
<evidence type="ECO:0000256" key="1">
    <source>
        <dbReference type="ARBA" id="ARBA00004651"/>
    </source>
</evidence>
<evidence type="ECO:0000256" key="10">
    <source>
        <dbReference type="RuleBase" id="RU351113"/>
    </source>
</evidence>
<keyword evidence="9 10" id="KW-0807">Transducer</keyword>
<comment type="similarity">
    <text evidence="10">Belongs to the insect chemoreceptor superfamily. Heteromeric odorant receptor channel (TC 1.A.69) family.</text>
</comment>
<feature type="transmembrane region" description="Helical" evidence="10">
    <location>
        <begin position="272"/>
        <end position="295"/>
    </location>
</feature>
<evidence type="ECO:0000256" key="3">
    <source>
        <dbReference type="ARBA" id="ARBA00022606"/>
    </source>
</evidence>
<feature type="transmembrane region" description="Helical" evidence="10">
    <location>
        <begin position="138"/>
        <end position="160"/>
    </location>
</feature>
<keyword evidence="2" id="KW-1003">Cell membrane</keyword>
<evidence type="ECO:0000313" key="11">
    <source>
        <dbReference type="EMBL" id="UVB79127.1"/>
    </source>
</evidence>
<evidence type="ECO:0000256" key="8">
    <source>
        <dbReference type="ARBA" id="ARBA00023170"/>
    </source>
</evidence>
<keyword evidence="5 10" id="KW-0552">Olfaction</keyword>
<reference evidence="11" key="1">
    <citation type="journal article" date="2021" name="Zhi Wu Bao Hu">
        <title>Identification and Analysis of Chemosensory Gene of Yellow Leaf Borer.</title>
        <authorList>
            <person name="Li Z."/>
            <person name="Liu L."/>
            <person name="Yang B."/>
            <person name="Yan S."/>
            <person name="Wang G."/>
        </authorList>
    </citation>
    <scope>NUCLEOTIDE SEQUENCE</scope>
    <source>
        <strain evidence="11">ZC1996033</strain>
        <tissue evidence="11">Antennae and mouthparts</tissue>
    </source>
</reference>
<comment type="caution">
    <text evidence="10">Lacks conserved residue(s) required for the propagation of feature annotation.</text>
</comment>
<dbReference type="InterPro" id="IPR004117">
    <property type="entry name" value="7tm6_olfct_rcpt"/>
</dbReference>
<proteinExistence type="evidence at transcript level"/>
<keyword evidence="7 10" id="KW-0472">Membrane</keyword>
<evidence type="ECO:0000256" key="6">
    <source>
        <dbReference type="ARBA" id="ARBA00022989"/>
    </source>
</evidence>
<organism evidence="11">
    <name type="scientific">Heortia vitessoides</name>
    <dbReference type="NCBI Taxonomy" id="1557813"/>
    <lineage>
        <taxon>Eukaryota</taxon>
        <taxon>Metazoa</taxon>
        <taxon>Ecdysozoa</taxon>
        <taxon>Arthropoda</taxon>
        <taxon>Hexapoda</taxon>
        <taxon>Insecta</taxon>
        <taxon>Pterygota</taxon>
        <taxon>Neoptera</taxon>
        <taxon>Endopterygota</taxon>
        <taxon>Lepidoptera</taxon>
        <taxon>Glossata</taxon>
        <taxon>Ditrysia</taxon>
        <taxon>Pyraloidea</taxon>
        <taxon>Crambidae</taxon>
        <taxon>Heortia</taxon>
    </lineage>
</organism>
<feature type="transmembrane region" description="Helical" evidence="10">
    <location>
        <begin position="78"/>
        <end position="96"/>
    </location>
</feature>
<evidence type="ECO:0000256" key="7">
    <source>
        <dbReference type="ARBA" id="ARBA00023136"/>
    </source>
</evidence>
<dbReference type="GO" id="GO:0005886">
    <property type="term" value="C:plasma membrane"/>
    <property type="evidence" value="ECO:0007669"/>
    <property type="project" value="UniProtKB-SubCell"/>
</dbReference>
<dbReference type="EMBL" id="MW717321">
    <property type="protein sequence ID" value="UVB79127.1"/>
    <property type="molecule type" value="mRNA"/>
</dbReference>
<keyword evidence="6 10" id="KW-1133">Transmembrane helix</keyword>
<dbReference type="PANTHER" id="PTHR21137:SF35">
    <property type="entry name" value="ODORANT RECEPTOR 19A-RELATED"/>
    <property type="match status" value="1"/>
</dbReference>
<keyword evidence="4 10" id="KW-0812">Transmembrane</keyword>
<keyword evidence="8 10" id="KW-0675">Receptor</keyword>
<reference evidence="11" key="2">
    <citation type="submission" date="2021-03" db="EMBL/GenBank/DDBJ databases">
        <authorList>
            <person name="Li z."/>
        </authorList>
    </citation>
    <scope>NUCLEOTIDE SEQUENCE</scope>
    <source>
        <strain evidence="11">ZC1996033</strain>
        <tissue evidence="11">Antennae and mouthparts</tissue>
    </source>
</reference>